<sequence length="115" mass="13227">MKGSFFIYLIVHFVAGFLLSREELQMTLTKDPCLSGYSKTKDQIRTLEMELMILKCSSSVARSARNSLESFIGKRFHFSSATMKETCLQIFTIVIHSYPVQICTFLDKKQDLPYP</sequence>
<dbReference type="Proteomes" id="UP001060085">
    <property type="component" value="Linkage Group LG05"/>
</dbReference>
<comment type="caution">
    <text evidence="1">The sequence shown here is derived from an EMBL/GenBank/DDBJ whole genome shotgun (WGS) entry which is preliminary data.</text>
</comment>
<keyword evidence="2" id="KW-1185">Reference proteome</keyword>
<dbReference type="EMBL" id="CM044705">
    <property type="protein sequence ID" value="KAI5665188.1"/>
    <property type="molecule type" value="Genomic_DNA"/>
</dbReference>
<name>A0ACC0AW08_CATRO</name>
<organism evidence="1 2">
    <name type="scientific">Catharanthus roseus</name>
    <name type="common">Madagascar periwinkle</name>
    <name type="synonym">Vinca rosea</name>
    <dbReference type="NCBI Taxonomy" id="4058"/>
    <lineage>
        <taxon>Eukaryota</taxon>
        <taxon>Viridiplantae</taxon>
        <taxon>Streptophyta</taxon>
        <taxon>Embryophyta</taxon>
        <taxon>Tracheophyta</taxon>
        <taxon>Spermatophyta</taxon>
        <taxon>Magnoliopsida</taxon>
        <taxon>eudicotyledons</taxon>
        <taxon>Gunneridae</taxon>
        <taxon>Pentapetalae</taxon>
        <taxon>asterids</taxon>
        <taxon>lamiids</taxon>
        <taxon>Gentianales</taxon>
        <taxon>Apocynaceae</taxon>
        <taxon>Rauvolfioideae</taxon>
        <taxon>Vinceae</taxon>
        <taxon>Catharanthinae</taxon>
        <taxon>Catharanthus</taxon>
    </lineage>
</organism>
<proteinExistence type="predicted"/>
<evidence type="ECO:0000313" key="2">
    <source>
        <dbReference type="Proteomes" id="UP001060085"/>
    </source>
</evidence>
<accession>A0ACC0AW08</accession>
<gene>
    <name evidence="1" type="ORF">M9H77_24511</name>
</gene>
<protein>
    <submittedName>
        <fullName evidence="1">Uncharacterized protein</fullName>
    </submittedName>
</protein>
<evidence type="ECO:0000313" key="1">
    <source>
        <dbReference type="EMBL" id="KAI5665188.1"/>
    </source>
</evidence>
<reference evidence="2" key="1">
    <citation type="journal article" date="2023" name="Nat. Plants">
        <title>Single-cell RNA sequencing provides a high-resolution roadmap for understanding the multicellular compartmentation of specialized metabolism.</title>
        <authorList>
            <person name="Sun S."/>
            <person name="Shen X."/>
            <person name="Li Y."/>
            <person name="Li Y."/>
            <person name="Wang S."/>
            <person name="Li R."/>
            <person name="Zhang H."/>
            <person name="Shen G."/>
            <person name="Guo B."/>
            <person name="Wei J."/>
            <person name="Xu J."/>
            <person name="St-Pierre B."/>
            <person name="Chen S."/>
            <person name="Sun C."/>
        </authorList>
    </citation>
    <scope>NUCLEOTIDE SEQUENCE [LARGE SCALE GENOMIC DNA]</scope>
</reference>